<keyword evidence="3 5" id="KW-0274">FAD</keyword>
<keyword evidence="2 5" id="KW-0285">Flavoprotein</keyword>
<dbReference type="InterPro" id="IPR050346">
    <property type="entry name" value="FMO-like"/>
</dbReference>
<evidence type="ECO:0000256" key="4">
    <source>
        <dbReference type="ARBA" id="ARBA00023002"/>
    </source>
</evidence>
<comment type="cofactor">
    <cofactor evidence="5">
        <name>FAD</name>
        <dbReference type="ChEBI" id="CHEBI:57692"/>
    </cofactor>
</comment>
<organism evidence="6 7">
    <name type="scientific">Lithospermum erythrorhizon</name>
    <name type="common">Purple gromwell</name>
    <name type="synonym">Lithospermum officinale var. erythrorhizon</name>
    <dbReference type="NCBI Taxonomy" id="34254"/>
    <lineage>
        <taxon>Eukaryota</taxon>
        <taxon>Viridiplantae</taxon>
        <taxon>Streptophyta</taxon>
        <taxon>Embryophyta</taxon>
        <taxon>Tracheophyta</taxon>
        <taxon>Spermatophyta</taxon>
        <taxon>Magnoliopsida</taxon>
        <taxon>eudicotyledons</taxon>
        <taxon>Gunneridae</taxon>
        <taxon>Pentapetalae</taxon>
        <taxon>asterids</taxon>
        <taxon>lamiids</taxon>
        <taxon>Boraginales</taxon>
        <taxon>Boraginaceae</taxon>
        <taxon>Boraginoideae</taxon>
        <taxon>Lithospermeae</taxon>
        <taxon>Lithospermum</taxon>
    </lineage>
</organism>
<dbReference type="EC" id="1.-.-.-" evidence="5"/>
<keyword evidence="5" id="KW-0503">Monooxygenase</keyword>
<evidence type="ECO:0000256" key="5">
    <source>
        <dbReference type="RuleBase" id="RU361177"/>
    </source>
</evidence>
<dbReference type="AlphaFoldDB" id="A0AAV3Q9X7"/>
<reference evidence="6 7" key="1">
    <citation type="submission" date="2024-01" db="EMBL/GenBank/DDBJ databases">
        <title>The complete chloroplast genome sequence of Lithospermum erythrorhizon: insights into the phylogenetic relationship among Boraginaceae species and the maternal lineages of purple gromwells.</title>
        <authorList>
            <person name="Okada T."/>
            <person name="Watanabe K."/>
        </authorList>
    </citation>
    <scope>NUCLEOTIDE SEQUENCE [LARGE SCALE GENOMIC DNA]</scope>
</reference>
<keyword evidence="4 5" id="KW-0560">Oxidoreductase</keyword>
<accession>A0AAV3Q9X7</accession>
<evidence type="ECO:0000256" key="2">
    <source>
        <dbReference type="ARBA" id="ARBA00022630"/>
    </source>
</evidence>
<dbReference type="PANTHER" id="PTHR23023">
    <property type="entry name" value="DIMETHYLANILINE MONOOXYGENASE"/>
    <property type="match status" value="1"/>
</dbReference>
<dbReference type="GO" id="GO:0050661">
    <property type="term" value="F:NADP binding"/>
    <property type="evidence" value="ECO:0007669"/>
    <property type="project" value="InterPro"/>
</dbReference>
<dbReference type="EMBL" id="BAABME010020604">
    <property type="protein sequence ID" value="GAA0160894.1"/>
    <property type="molecule type" value="Genomic_DNA"/>
</dbReference>
<proteinExistence type="inferred from homology"/>
<dbReference type="GO" id="GO:0050660">
    <property type="term" value="F:flavin adenine dinucleotide binding"/>
    <property type="evidence" value="ECO:0007669"/>
    <property type="project" value="InterPro"/>
</dbReference>
<dbReference type="InterPro" id="IPR036188">
    <property type="entry name" value="FAD/NAD-bd_sf"/>
</dbReference>
<dbReference type="Pfam" id="PF00743">
    <property type="entry name" value="FMO-like"/>
    <property type="match status" value="1"/>
</dbReference>
<keyword evidence="7" id="KW-1185">Reference proteome</keyword>
<dbReference type="SUPFAM" id="SSF51905">
    <property type="entry name" value="FAD/NAD(P)-binding domain"/>
    <property type="match status" value="1"/>
</dbReference>
<gene>
    <name evidence="6" type="ORF">LIER_39126</name>
</gene>
<dbReference type="Proteomes" id="UP001454036">
    <property type="component" value="Unassembled WGS sequence"/>
</dbReference>
<name>A0AAV3Q9X7_LITER</name>
<comment type="caution">
    <text evidence="6">The sequence shown here is derived from an EMBL/GenBank/DDBJ whole genome shotgun (WGS) entry which is preliminary data.</text>
</comment>
<evidence type="ECO:0000313" key="6">
    <source>
        <dbReference type="EMBL" id="GAA0160894.1"/>
    </source>
</evidence>
<protein>
    <recommendedName>
        <fullName evidence="5">Flavin-containing monooxygenase</fullName>
        <ecNumber evidence="5">1.-.-.-</ecNumber>
    </recommendedName>
</protein>
<dbReference type="Gene3D" id="3.50.50.60">
    <property type="entry name" value="FAD/NAD(P)-binding domain"/>
    <property type="match status" value="1"/>
</dbReference>
<evidence type="ECO:0000256" key="1">
    <source>
        <dbReference type="ARBA" id="ARBA00009183"/>
    </source>
</evidence>
<evidence type="ECO:0000256" key="3">
    <source>
        <dbReference type="ARBA" id="ARBA00022827"/>
    </source>
</evidence>
<comment type="similarity">
    <text evidence="1 5">Belongs to the FMO family.</text>
</comment>
<sequence>MVLLTFDEFMMQLFKMQEEQFDFVILTVGKFSGVPNIPVFPPGKGPESFKGNVIHSMDYAKMETGFLKAKSPVVVGFGKTAVDIAMACSAANGTENPCTMLYRSVRWIVPGDLPIPVEYLFLNRFSELQVRKPEEGFLLKILATILSPLVITYTTTVQHIMSEK</sequence>
<dbReference type="InterPro" id="IPR020946">
    <property type="entry name" value="Flavin_mOase-like"/>
</dbReference>
<dbReference type="GO" id="GO:0004499">
    <property type="term" value="F:N,N-dimethylaniline monooxygenase activity"/>
    <property type="evidence" value="ECO:0007669"/>
    <property type="project" value="InterPro"/>
</dbReference>
<evidence type="ECO:0000313" key="7">
    <source>
        <dbReference type="Proteomes" id="UP001454036"/>
    </source>
</evidence>